<proteinExistence type="predicted"/>
<dbReference type="Gene3D" id="2.130.10.10">
    <property type="entry name" value="YVTN repeat-like/Quinoprotein amine dehydrogenase"/>
    <property type="match status" value="2"/>
</dbReference>
<name>A0A381NYI3_9ZZZZ</name>
<evidence type="ECO:0008006" key="2">
    <source>
        <dbReference type="Google" id="ProtNLM"/>
    </source>
</evidence>
<reference evidence="1" key="1">
    <citation type="submission" date="2018-05" db="EMBL/GenBank/DDBJ databases">
        <authorList>
            <person name="Lanie J.A."/>
            <person name="Ng W.-L."/>
            <person name="Kazmierczak K.M."/>
            <person name="Andrzejewski T.M."/>
            <person name="Davidsen T.M."/>
            <person name="Wayne K.J."/>
            <person name="Tettelin H."/>
            <person name="Glass J.I."/>
            <person name="Rusch D."/>
            <person name="Podicherti R."/>
            <person name="Tsui H.-C.T."/>
            <person name="Winkler M.E."/>
        </authorList>
    </citation>
    <scope>NUCLEOTIDE SEQUENCE</scope>
</reference>
<sequence length="379" mass="44041">MEIEWSSGPMKYSNSVDDVLMDYTVMDGWLLNLNSFISPKGKNVYISTIYSSDNNTIWVGTDAGIIFQGDPYMKSFYPIKYGLSNTDVQTFIHSFPSWLGGRNYPDDEGSLSLVDPYNAYFDWYEGEFLINVNHLDIYENCTVNNEYWFGGVSSIIVYDSKRDFWRTLDASKGIPYGQIRFLEPDTNFIWAASNYEIEKINIKTKRSESTGLNKSLSNSYINDISLINNYLWVSTEYKLLCYNTDSEVIVPFDYVGNTNSIKDRIDVITKFYAVFYDGIKLYVATNQGIIAYNNVNSTWELITESTIYNNKVVKIIYVYNKQLFIVTDNSLIRLKMNKGFYKKYDYQFIGTINDIFVENNHVWLATNNGLIQFKWKKDL</sequence>
<dbReference type="EMBL" id="UINC01000692">
    <property type="protein sequence ID" value="SUZ59681.1"/>
    <property type="molecule type" value="Genomic_DNA"/>
</dbReference>
<gene>
    <name evidence="1" type="ORF">METZ01_LOCUS12535</name>
</gene>
<accession>A0A381NYI3</accession>
<organism evidence="1">
    <name type="scientific">marine metagenome</name>
    <dbReference type="NCBI Taxonomy" id="408172"/>
    <lineage>
        <taxon>unclassified sequences</taxon>
        <taxon>metagenomes</taxon>
        <taxon>ecological metagenomes</taxon>
    </lineage>
</organism>
<protein>
    <recommendedName>
        <fullName evidence="2">Two component regulator three Y domain-containing protein</fullName>
    </recommendedName>
</protein>
<dbReference type="InterPro" id="IPR015943">
    <property type="entry name" value="WD40/YVTN_repeat-like_dom_sf"/>
</dbReference>
<evidence type="ECO:0000313" key="1">
    <source>
        <dbReference type="EMBL" id="SUZ59681.1"/>
    </source>
</evidence>
<dbReference type="AlphaFoldDB" id="A0A381NYI3"/>